<dbReference type="AlphaFoldDB" id="A0A392UW58"/>
<sequence>SSYVLAIPVSCVRSLERPPPKPPDMEVPAATA</sequence>
<evidence type="ECO:0000313" key="2">
    <source>
        <dbReference type="Proteomes" id="UP000265520"/>
    </source>
</evidence>
<keyword evidence="2" id="KW-1185">Reference proteome</keyword>
<dbReference type="EMBL" id="LXQA010992209">
    <property type="protein sequence ID" value="MCI80284.1"/>
    <property type="molecule type" value="Genomic_DNA"/>
</dbReference>
<evidence type="ECO:0000313" key="1">
    <source>
        <dbReference type="EMBL" id="MCI80284.1"/>
    </source>
</evidence>
<comment type="caution">
    <text evidence="1">The sequence shown here is derived from an EMBL/GenBank/DDBJ whole genome shotgun (WGS) entry which is preliminary data.</text>
</comment>
<name>A0A392UW58_9FABA</name>
<reference evidence="1 2" key="1">
    <citation type="journal article" date="2018" name="Front. Plant Sci.">
        <title>Red Clover (Trifolium pratense) and Zigzag Clover (T. medium) - A Picture of Genomic Similarities and Differences.</title>
        <authorList>
            <person name="Dluhosova J."/>
            <person name="Istvanek J."/>
            <person name="Nedelnik J."/>
            <person name="Repkova J."/>
        </authorList>
    </citation>
    <scope>NUCLEOTIDE SEQUENCE [LARGE SCALE GENOMIC DNA]</scope>
    <source>
        <strain evidence="2">cv. 10/8</strain>
        <tissue evidence="1">Leaf</tissue>
    </source>
</reference>
<dbReference type="Proteomes" id="UP000265520">
    <property type="component" value="Unassembled WGS sequence"/>
</dbReference>
<protein>
    <submittedName>
        <fullName evidence="1">Uncharacterized protein</fullName>
    </submittedName>
</protein>
<accession>A0A392UW58</accession>
<organism evidence="1 2">
    <name type="scientific">Trifolium medium</name>
    <dbReference type="NCBI Taxonomy" id="97028"/>
    <lineage>
        <taxon>Eukaryota</taxon>
        <taxon>Viridiplantae</taxon>
        <taxon>Streptophyta</taxon>
        <taxon>Embryophyta</taxon>
        <taxon>Tracheophyta</taxon>
        <taxon>Spermatophyta</taxon>
        <taxon>Magnoliopsida</taxon>
        <taxon>eudicotyledons</taxon>
        <taxon>Gunneridae</taxon>
        <taxon>Pentapetalae</taxon>
        <taxon>rosids</taxon>
        <taxon>fabids</taxon>
        <taxon>Fabales</taxon>
        <taxon>Fabaceae</taxon>
        <taxon>Papilionoideae</taxon>
        <taxon>50 kb inversion clade</taxon>
        <taxon>NPAAA clade</taxon>
        <taxon>Hologalegina</taxon>
        <taxon>IRL clade</taxon>
        <taxon>Trifolieae</taxon>
        <taxon>Trifolium</taxon>
    </lineage>
</organism>
<proteinExistence type="predicted"/>
<feature type="non-terminal residue" evidence="1">
    <location>
        <position position="1"/>
    </location>
</feature>